<dbReference type="EMBL" id="AP009380">
    <property type="protein sequence ID" value="BAG33818.1"/>
    <property type="molecule type" value="Genomic_DNA"/>
</dbReference>
<organism evidence="1 2">
    <name type="scientific">Porphyromonas gingivalis (strain ATCC 33277 / DSM 20709 / CIP 103683 / JCM 12257 / NCTC 11834 / 2561)</name>
    <dbReference type="NCBI Taxonomy" id="431947"/>
    <lineage>
        <taxon>Bacteria</taxon>
        <taxon>Pseudomonadati</taxon>
        <taxon>Bacteroidota</taxon>
        <taxon>Bacteroidia</taxon>
        <taxon>Bacteroidales</taxon>
        <taxon>Porphyromonadaceae</taxon>
        <taxon>Porphyromonas</taxon>
    </lineage>
</organism>
<evidence type="ECO:0000313" key="2">
    <source>
        <dbReference type="Proteomes" id="UP000008842"/>
    </source>
</evidence>
<dbReference type="HOGENOM" id="CLU_3331405_0_0_10"/>
<evidence type="ECO:0000313" key="1">
    <source>
        <dbReference type="EMBL" id="BAG33818.1"/>
    </source>
</evidence>
<dbReference type="Proteomes" id="UP000008842">
    <property type="component" value="Chromosome"/>
</dbReference>
<gene>
    <name evidence="1" type="ordered locus">PGN_1299</name>
</gene>
<sequence>MFQKITKMFFRRDPNSRIREAGDYLITFEQQKLSFDNI</sequence>
<accession>B2RKC3</accession>
<proteinExistence type="predicted"/>
<dbReference type="KEGG" id="pgn:PGN_1299"/>
<name>B2RKC3_PORG3</name>
<dbReference type="AlphaFoldDB" id="B2RKC3"/>
<protein>
    <submittedName>
        <fullName evidence="1">Uncharacterized protein</fullName>
    </submittedName>
</protein>
<reference evidence="1 2" key="1">
    <citation type="journal article" date="2008" name="DNA Res.">
        <title>Determination of the genome sequence of Porphyromonas gingivalis strain ATCC 33277 and genomic comparison with strain W83 revealed extensive genome rearrangements in P. gingivalis.</title>
        <authorList>
            <person name="Naito M."/>
            <person name="Hirakawa H."/>
            <person name="Yamashita A."/>
            <person name="Ohara N."/>
            <person name="Shoji M."/>
            <person name="Yukitake H."/>
            <person name="Nakayama K."/>
            <person name="Toh H."/>
            <person name="Yoshimura F."/>
            <person name="Kuhara S."/>
            <person name="Hattori M."/>
            <person name="Hayashi T."/>
            <person name="Nakayama K."/>
        </authorList>
    </citation>
    <scope>NUCLEOTIDE SEQUENCE [LARGE SCALE GENOMIC DNA]</scope>
    <source>
        <strain evidence="2">ATCC 33277 / DSM 20709 / CIP 103683 / JCM 12257 / NCTC 11834 / 2561</strain>
    </source>
</reference>